<accession>A0A1E5P1D7</accession>
<dbReference type="STRING" id="285458.BGM19_35650"/>
<evidence type="ECO:0000313" key="4">
    <source>
        <dbReference type="Proteomes" id="UP000095759"/>
    </source>
</evidence>
<comment type="caution">
    <text evidence="3">The sequence shown here is derived from an EMBL/GenBank/DDBJ whole genome shotgun (WGS) entry which is preliminary data.</text>
</comment>
<evidence type="ECO:0000256" key="1">
    <source>
        <dbReference type="SAM" id="MobiDB-lite"/>
    </source>
</evidence>
<reference evidence="3 4" key="1">
    <citation type="submission" date="2016-08" db="EMBL/GenBank/DDBJ databases">
        <title>Complete genome sequence of Streptomyces agglomeratus strain 6-3-2, a novel anti-MRSA actinomycete isolated from Wuli of Tebit, China.</title>
        <authorList>
            <person name="Chen X."/>
        </authorList>
    </citation>
    <scope>NUCLEOTIDE SEQUENCE [LARGE SCALE GENOMIC DNA]</scope>
    <source>
        <strain evidence="3 4">6-3-2</strain>
    </source>
</reference>
<feature type="compositionally biased region" description="Basic and acidic residues" evidence="1">
    <location>
        <begin position="99"/>
        <end position="130"/>
    </location>
</feature>
<keyword evidence="4" id="KW-1185">Reference proteome</keyword>
<dbReference type="OrthoDB" id="4333227at2"/>
<keyword evidence="2" id="KW-0732">Signal</keyword>
<feature type="chain" id="PRO_5038698031" description="Secreted protein" evidence="2">
    <location>
        <begin position="34"/>
        <end position="170"/>
    </location>
</feature>
<dbReference type="RefSeq" id="WP_069925231.1">
    <property type="nucleotide sequence ID" value="NZ_MEHI01000001.1"/>
</dbReference>
<gene>
    <name evidence="3" type="ORF">AS594_01235</name>
</gene>
<dbReference type="EMBL" id="MEHJ01000001">
    <property type="protein sequence ID" value="OEJ23329.1"/>
    <property type="molecule type" value="Genomic_DNA"/>
</dbReference>
<feature type="signal peptide" evidence="2">
    <location>
        <begin position="1"/>
        <end position="33"/>
    </location>
</feature>
<evidence type="ECO:0000313" key="3">
    <source>
        <dbReference type="EMBL" id="OEJ23329.1"/>
    </source>
</evidence>
<feature type="region of interest" description="Disordered" evidence="1">
    <location>
        <begin position="28"/>
        <end position="137"/>
    </location>
</feature>
<feature type="compositionally biased region" description="Basic and acidic residues" evidence="1">
    <location>
        <begin position="44"/>
        <end position="76"/>
    </location>
</feature>
<name>A0A1E5P1D7_9ACTN</name>
<evidence type="ECO:0008006" key="5">
    <source>
        <dbReference type="Google" id="ProtNLM"/>
    </source>
</evidence>
<evidence type="ECO:0000256" key="2">
    <source>
        <dbReference type="SAM" id="SignalP"/>
    </source>
</evidence>
<proteinExistence type="predicted"/>
<protein>
    <recommendedName>
        <fullName evidence="5">Secreted protein</fullName>
    </recommendedName>
</protein>
<sequence>MTVRTVWARRALALAAVMCAGALYTAPSAGAIAAPPPPAECAEDDKQCQEEQKEREQEAKREKGEKEADSGREQVAKDSTAAKQDISKAKGQVESCPPESKDCMSKLVGDGKEQQTSMDEAKQKVQDFKPEPQNNAGVAVGRACDGFAATLPPSAANDPSLTDICELMAQ</sequence>
<dbReference type="AlphaFoldDB" id="A0A1E5P1D7"/>
<dbReference type="Proteomes" id="UP000095759">
    <property type="component" value="Unassembled WGS sequence"/>
</dbReference>
<organism evidence="3 4">
    <name type="scientific">Streptomyces agglomeratus</name>
    <dbReference type="NCBI Taxonomy" id="285458"/>
    <lineage>
        <taxon>Bacteria</taxon>
        <taxon>Bacillati</taxon>
        <taxon>Actinomycetota</taxon>
        <taxon>Actinomycetes</taxon>
        <taxon>Kitasatosporales</taxon>
        <taxon>Streptomycetaceae</taxon>
        <taxon>Streptomyces</taxon>
    </lineage>
</organism>